<dbReference type="Pfam" id="PF04969">
    <property type="entry name" value="CS"/>
    <property type="match status" value="1"/>
</dbReference>
<reference evidence="7" key="1">
    <citation type="submission" date="2025-08" db="UniProtKB">
        <authorList>
            <consortium name="RefSeq"/>
        </authorList>
    </citation>
    <scope>IDENTIFICATION</scope>
    <source>
        <tissue evidence="7">Testes</tissue>
    </source>
</reference>
<organism evidence="6 7">
    <name type="scientific">Saccoglossus kowalevskii</name>
    <name type="common">Acorn worm</name>
    <dbReference type="NCBI Taxonomy" id="10224"/>
    <lineage>
        <taxon>Eukaryota</taxon>
        <taxon>Metazoa</taxon>
        <taxon>Hemichordata</taxon>
        <taxon>Enteropneusta</taxon>
        <taxon>Harrimaniidae</taxon>
        <taxon>Saccoglossus</taxon>
    </lineage>
</organism>
<evidence type="ECO:0000256" key="3">
    <source>
        <dbReference type="ARBA" id="ARBA00022833"/>
    </source>
</evidence>
<evidence type="ECO:0000313" key="6">
    <source>
        <dbReference type="Proteomes" id="UP000694865"/>
    </source>
</evidence>
<dbReference type="InterPro" id="IPR039790">
    <property type="entry name" value="CHRD1"/>
</dbReference>
<evidence type="ECO:0000259" key="4">
    <source>
        <dbReference type="PROSITE" id="PS51203"/>
    </source>
</evidence>
<keyword evidence="3" id="KW-0862">Zinc</keyword>
<dbReference type="Proteomes" id="UP000694865">
    <property type="component" value="Unplaced"/>
</dbReference>
<dbReference type="PANTHER" id="PTHR46983">
    <property type="entry name" value="CYSTEINE AND HISTIDINE-RICH DOMAIN-CONTAINING PROTEIN 1"/>
    <property type="match status" value="1"/>
</dbReference>
<dbReference type="SUPFAM" id="SSF49764">
    <property type="entry name" value="HSP20-like chaperones"/>
    <property type="match status" value="1"/>
</dbReference>
<evidence type="ECO:0000313" key="7">
    <source>
        <dbReference type="RefSeq" id="XP_002733497.1"/>
    </source>
</evidence>
<keyword evidence="2" id="KW-0677">Repeat</keyword>
<name>A0ABM0GMZ5_SACKO</name>
<dbReference type="Gene3D" id="4.10.1130.20">
    <property type="match status" value="2"/>
</dbReference>
<proteinExistence type="predicted"/>
<keyword evidence="1" id="KW-0479">Metal-binding</keyword>
<evidence type="ECO:0000259" key="5">
    <source>
        <dbReference type="PROSITE" id="PS51401"/>
    </source>
</evidence>
<evidence type="ECO:0000256" key="2">
    <source>
        <dbReference type="ARBA" id="ARBA00022737"/>
    </source>
</evidence>
<sequence length="320" mass="36176">MSTAPLLQCYNKGCGQKFSPDENEANVCQHHPGVPVFHDAYKGWSCCKKRTTDFTEFLHIPGCTKGPHNNVKPPKPETTTPEAKMKNNEEIKVVVQKPLEPMQRPIVDEPRKKLPMTVSQSLKVALEREKAQSNEIEQDVGEVGTAAVKVGTICKNGGCGQPYQDESSNFNSCVHHPGVPVFHEGMKYWSCCQRKTSDFDNFLQQAGCSNGKHLWIKKDFKKTLCRYDWHQTGNFVFISVFAKVACPQLTYVEANQTSVFISIVFGKEENHFQEEIELYGVIDPKQSTVTMLGTKVEVKLRKSEVVSWKQINHKPENNKN</sequence>
<dbReference type="PANTHER" id="PTHR46983:SF3">
    <property type="entry name" value="CHPADIPLOID STATE MAINTENANCE PROTEIN CHPA"/>
    <property type="match status" value="1"/>
</dbReference>
<dbReference type="PROSITE" id="PS51203">
    <property type="entry name" value="CS"/>
    <property type="match status" value="1"/>
</dbReference>
<dbReference type="InterPro" id="IPR007051">
    <property type="entry name" value="CHORD_dom"/>
</dbReference>
<accession>A0ABM0GMZ5</accession>
<protein>
    <submittedName>
        <fullName evidence="7">Cysteine and histidine-rich domain-containing protein 1-like</fullName>
    </submittedName>
</protein>
<dbReference type="GeneID" id="100370799"/>
<dbReference type="InterPro" id="IPR007052">
    <property type="entry name" value="CS_dom"/>
</dbReference>
<dbReference type="Pfam" id="PF04968">
    <property type="entry name" value="CHORD"/>
    <property type="match status" value="2"/>
</dbReference>
<dbReference type="RefSeq" id="XP_002733497.1">
    <property type="nucleotide sequence ID" value="XM_002733451.2"/>
</dbReference>
<keyword evidence="6" id="KW-1185">Reference proteome</keyword>
<dbReference type="Gene3D" id="2.60.40.790">
    <property type="match status" value="1"/>
</dbReference>
<dbReference type="PROSITE" id="PS51401">
    <property type="entry name" value="CHORD"/>
    <property type="match status" value="2"/>
</dbReference>
<gene>
    <name evidence="7" type="primary">LOC100370799</name>
</gene>
<feature type="domain" description="CHORD" evidence="5">
    <location>
        <begin position="9"/>
        <end position="68"/>
    </location>
</feature>
<feature type="domain" description="CS" evidence="4">
    <location>
        <begin position="222"/>
        <end position="312"/>
    </location>
</feature>
<evidence type="ECO:0000256" key="1">
    <source>
        <dbReference type="ARBA" id="ARBA00022723"/>
    </source>
</evidence>
<dbReference type="InterPro" id="IPR008978">
    <property type="entry name" value="HSP20-like_chaperone"/>
</dbReference>
<feature type="domain" description="CHORD" evidence="5">
    <location>
        <begin position="154"/>
        <end position="213"/>
    </location>
</feature>